<protein>
    <submittedName>
        <fullName evidence="3">VanZ family protein</fullName>
    </submittedName>
</protein>
<dbReference type="AlphaFoldDB" id="A0A2W4LZA1"/>
<feature type="transmembrane region" description="Helical" evidence="1">
    <location>
        <begin position="12"/>
        <end position="31"/>
    </location>
</feature>
<evidence type="ECO:0000313" key="3">
    <source>
        <dbReference type="EMBL" id="PZN00907.1"/>
    </source>
</evidence>
<keyword evidence="1" id="KW-1133">Transmembrane helix</keyword>
<feature type="transmembrane region" description="Helical" evidence="1">
    <location>
        <begin position="133"/>
        <end position="151"/>
    </location>
</feature>
<keyword evidence="1" id="KW-0472">Membrane</keyword>
<reference evidence="3" key="1">
    <citation type="submission" date="2018-05" db="EMBL/GenBank/DDBJ databases">
        <authorList>
            <person name="Lanie J.A."/>
            <person name="Ng W.-L."/>
            <person name="Kazmierczak K.M."/>
            <person name="Andrzejewski T.M."/>
            <person name="Davidsen T.M."/>
            <person name="Wayne K.J."/>
            <person name="Tettelin H."/>
            <person name="Glass J.I."/>
            <person name="Rusch D."/>
            <person name="Podicherti R."/>
            <person name="Tsui H.-C.T."/>
            <person name="Winkler M.E."/>
        </authorList>
    </citation>
    <scope>NUCLEOTIDE SEQUENCE</scope>
    <source>
        <strain evidence="3">ZC4RG45</strain>
    </source>
</reference>
<gene>
    <name evidence="3" type="ORF">DIU77_02355</name>
</gene>
<feature type="domain" description="VanZ-like" evidence="2">
    <location>
        <begin position="20"/>
        <end position="149"/>
    </location>
</feature>
<evidence type="ECO:0000259" key="2">
    <source>
        <dbReference type="Pfam" id="PF04892"/>
    </source>
</evidence>
<sequence length="163" mass="17300">MITNFLLDNAALVPVALVLVALACVLLGYLARHRAVVLWILAGLSLVPVVALTLIPESRRLDQVCAVQFSWPALGSVELLANVALFIPPAYFTALAARRPGRVLAAGIGLSAAIEAVQALIPAIGRSCDTNDWAMNSFGVIIGVVLAVLTYRLTRKRANEDAD</sequence>
<proteinExistence type="predicted"/>
<dbReference type="Pfam" id="PF04892">
    <property type="entry name" value="VanZ"/>
    <property type="match status" value="1"/>
</dbReference>
<organism evidence="3">
    <name type="scientific">Thermocrispum agreste</name>
    <dbReference type="NCBI Taxonomy" id="37925"/>
    <lineage>
        <taxon>Bacteria</taxon>
        <taxon>Bacillati</taxon>
        <taxon>Actinomycetota</taxon>
        <taxon>Actinomycetes</taxon>
        <taxon>Pseudonocardiales</taxon>
        <taxon>Pseudonocardiaceae</taxon>
        <taxon>Thermocrispum</taxon>
    </lineage>
</organism>
<name>A0A2W4LZA1_9PSEU</name>
<dbReference type="EMBL" id="QGUI01000051">
    <property type="protein sequence ID" value="PZN00907.1"/>
    <property type="molecule type" value="Genomic_DNA"/>
</dbReference>
<keyword evidence="1" id="KW-0812">Transmembrane</keyword>
<feature type="transmembrane region" description="Helical" evidence="1">
    <location>
        <begin position="36"/>
        <end position="55"/>
    </location>
</feature>
<comment type="caution">
    <text evidence="3">The sequence shown here is derived from an EMBL/GenBank/DDBJ whole genome shotgun (WGS) entry which is preliminary data.</text>
</comment>
<evidence type="ECO:0000256" key="1">
    <source>
        <dbReference type="SAM" id="Phobius"/>
    </source>
</evidence>
<feature type="transmembrane region" description="Helical" evidence="1">
    <location>
        <begin position="75"/>
        <end position="96"/>
    </location>
</feature>
<accession>A0A2W4LZA1</accession>
<feature type="transmembrane region" description="Helical" evidence="1">
    <location>
        <begin position="103"/>
        <end position="121"/>
    </location>
</feature>
<dbReference type="InterPro" id="IPR006976">
    <property type="entry name" value="VanZ-like"/>
</dbReference>